<feature type="transmembrane region" description="Helical" evidence="6">
    <location>
        <begin position="121"/>
        <end position="147"/>
    </location>
</feature>
<feature type="chain" id="PRO_5044631628" evidence="7">
    <location>
        <begin position="26"/>
        <end position="762"/>
    </location>
</feature>
<feature type="compositionally biased region" description="Basic residues" evidence="5">
    <location>
        <begin position="725"/>
        <end position="738"/>
    </location>
</feature>
<evidence type="ECO:0000313" key="10">
    <source>
        <dbReference type="RefSeq" id="XP_033531526.1"/>
    </source>
</evidence>
<feature type="compositionally biased region" description="Polar residues" evidence="5">
    <location>
        <begin position="319"/>
        <end position="330"/>
    </location>
</feature>
<reference evidence="8 10" key="1">
    <citation type="submission" date="2020-01" db="EMBL/GenBank/DDBJ databases">
        <authorList>
            <consortium name="DOE Joint Genome Institute"/>
            <person name="Haridas S."/>
            <person name="Albert R."/>
            <person name="Binder M."/>
            <person name="Bloem J."/>
            <person name="Labutti K."/>
            <person name="Salamov A."/>
            <person name="Andreopoulos B."/>
            <person name="Baker S.E."/>
            <person name="Barry K."/>
            <person name="Bills G."/>
            <person name="Bluhm B.H."/>
            <person name="Cannon C."/>
            <person name="Castanera R."/>
            <person name="Culley D.E."/>
            <person name="Daum C."/>
            <person name="Ezra D."/>
            <person name="Gonzalez J.B."/>
            <person name="Henrissat B."/>
            <person name="Kuo A."/>
            <person name="Liang C."/>
            <person name="Lipzen A."/>
            <person name="Lutzoni F."/>
            <person name="Magnuson J."/>
            <person name="Mondo S."/>
            <person name="Nolan M."/>
            <person name="Ohm R."/>
            <person name="Pangilinan J."/>
            <person name="Park H.-J."/>
            <person name="Ramirez L."/>
            <person name="Alfaro M."/>
            <person name="Sun H."/>
            <person name="Tritt A."/>
            <person name="Yoshinaga Y."/>
            <person name="Zwiers L.-H."/>
            <person name="Turgeon B.G."/>
            <person name="Goodwin S.B."/>
            <person name="Spatafora J.W."/>
            <person name="Crous P.W."/>
            <person name="Grigoriev I.V."/>
        </authorList>
    </citation>
    <scope>NUCLEOTIDE SEQUENCE</scope>
    <source>
        <strain evidence="8 10">CBS 781.70</strain>
    </source>
</reference>
<evidence type="ECO:0000313" key="8">
    <source>
        <dbReference type="EMBL" id="KAF1809895.1"/>
    </source>
</evidence>
<dbReference type="Pfam" id="PF06687">
    <property type="entry name" value="SUR7"/>
    <property type="match status" value="1"/>
</dbReference>
<dbReference type="InterPro" id="IPR009571">
    <property type="entry name" value="SUR7/Rim9-like_fungi"/>
</dbReference>
<feature type="compositionally biased region" description="Gly residues" evidence="5">
    <location>
        <begin position="368"/>
        <end position="386"/>
    </location>
</feature>
<evidence type="ECO:0000256" key="5">
    <source>
        <dbReference type="SAM" id="MobiDB-lite"/>
    </source>
</evidence>
<feature type="compositionally biased region" description="Polar residues" evidence="5">
    <location>
        <begin position="481"/>
        <end position="502"/>
    </location>
</feature>
<dbReference type="GO" id="GO:0005886">
    <property type="term" value="C:plasma membrane"/>
    <property type="evidence" value="ECO:0007669"/>
    <property type="project" value="InterPro"/>
</dbReference>
<dbReference type="AlphaFoldDB" id="A0A6G1FVG8"/>
<keyword evidence="3 6" id="KW-1133">Transmembrane helix</keyword>
<dbReference type="OrthoDB" id="2354757at2759"/>
<comment type="subcellular location">
    <subcellularLocation>
        <location evidence="1">Membrane</location>
        <topology evidence="1">Multi-pass membrane protein</topology>
    </subcellularLocation>
</comment>
<evidence type="ECO:0000256" key="2">
    <source>
        <dbReference type="ARBA" id="ARBA00022692"/>
    </source>
</evidence>
<evidence type="ECO:0000256" key="6">
    <source>
        <dbReference type="SAM" id="Phobius"/>
    </source>
</evidence>
<organism evidence="8">
    <name type="scientific">Eremomyces bilateralis CBS 781.70</name>
    <dbReference type="NCBI Taxonomy" id="1392243"/>
    <lineage>
        <taxon>Eukaryota</taxon>
        <taxon>Fungi</taxon>
        <taxon>Dikarya</taxon>
        <taxon>Ascomycota</taxon>
        <taxon>Pezizomycotina</taxon>
        <taxon>Dothideomycetes</taxon>
        <taxon>Dothideomycetes incertae sedis</taxon>
        <taxon>Eremomycetales</taxon>
        <taxon>Eremomycetaceae</taxon>
        <taxon>Eremomyces</taxon>
    </lineage>
</organism>
<accession>A0A6G1FVG8</accession>
<sequence>MLRPATPLSILFLAAFVLLLLATLSTPIIKSIPLGNWKGVDFGVWGYCTDSGCTSVQLGYDTEALQAGKQIEDSDFSLPSSTRHSLSSILIVHPVAAFLTLICFGLSVAAHLHSPSHSPRYLLILLMLSFPTLLVSLLAFLVDILIFTPHVSWGGWIVLGATILTMMCSVVTCAMRRTLVSRKARMKRIAENAEMNGDNYYASRQNQPPAQVTPSLPKADSPPPMTADSTVGEKQFAAFDSAQSKEMGEDRVPLNPKNPSVRSAETLGPDDQSGRYGDRPMVGGYGRHGREPPRDQFGNPIRTPGGRPDPYGPAPLRHQGSNGTMGSNRSGGPPPFYPRGRGGPPMRGPRGGYMRGGPPGMRGPPQPGFGGRGMPPPGRGMGGPMGRGHRTPPPGPYGGPNPDYPYGPGRQVSPQSMGLGGEMDPRTGLPSPPSPNAAFGLRDSDGDVQGMIGLQQQRAGIPQIGSPSSLYSEENYVPPRSNWNQSSHSGSNSNLATSSTRVLSPIQASPTPSSPPPHNQSPSNYYEDVEPRFAQAGKSGGSGLPTSLAAGPQSKSPPPNTGTPVNNNISYPASDDGGFDNNMSTSNVAPQGSTQAPNLDPRIEASDPTIVPQSSSHSLSNLPESDLNLPRVPSDETISRSPAISETSNFTSISQRGINPAWRPTGSPGPMSSAPRHYAGDFRGRGGYDDGYGGYKSPLPRGPSRQDMLLESNPEFTIPGPAGRGRGRGRGRGVRGRGRGVSIDPGIGLIGGGGRYPGAAGM</sequence>
<feature type="region of interest" description="Disordered" evidence="5">
    <location>
        <begin position="712"/>
        <end position="762"/>
    </location>
</feature>
<feature type="region of interest" description="Disordered" evidence="5">
    <location>
        <begin position="197"/>
        <end position="229"/>
    </location>
</feature>
<dbReference type="InterPro" id="IPR051380">
    <property type="entry name" value="pH-response_reg_palI/RIM9"/>
</dbReference>
<feature type="compositionally biased region" description="Polar residues" evidence="5">
    <location>
        <begin position="202"/>
        <end position="214"/>
    </location>
</feature>
<dbReference type="RefSeq" id="XP_033531526.1">
    <property type="nucleotide sequence ID" value="XM_033678238.1"/>
</dbReference>
<keyword evidence="9" id="KW-1185">Reference proteome</keyword>
<feature type="transmembrane region" description="Helical" evidence="6">
    <location>
        <begin position="153"/>
        <end position="175"/>
    </location>
</feature>
<dbReference type="Proteomes" id="UP000504638">
    <property type="component" value="Unplaced"/>
</dbReference>
<protein>
    <submittedName>
        <fullName evidence="8 10">Pali-domain-containing protein</fullName>
    </submittedName>
</protein>
<dbReference type="PANTHER" id="PTHR28013">
    <property type="entry name" value="PROTEIN DCV1-RELATED"/>
    <property type="match status" value="1"/>
</dbReference>
<dbReference type="PANTHER" id="PTHR28013:SF3">
    <property type="entry name" value="PROTEIN DCV1-RELATED"/>
    <property type="match status" value="1"/>
</dbReference>
<keyword evidence="2 6" id="KW-0812">Transmembrane</keyword>
<evidence type="ECO:0000256" key="1">
    <source>
        <dbReference type="ARBA" id="ARBA00004141"/>
    </source>
</evidence>
<reference evidence="10" key="2">
    <citation type="submission" date="2020-04" db="EMBL/GenBank/DDBJ databases">
        <authorList>
            <consortium name="NCBI Genome Project"/>
        </authorList>
    </citation>
    <scope>NUCLEOTIDE SEQUENCE</scope>
    <source>
        <strain evidence="10">CBS 781.70</strain>
    </source>
</reference>
<dbReference type="GO" id="GO:0032153">
    <property type="term" value="C:cell division site"/>
    <property type="evidence" value="ECO:0007669"/>
    <property type="project" value="TreeGrafter"/>
</dbReference>
<keyword evidence="7" id="KW-0732">Signal</keyword>
<feature type="compositionally biased region" description="Polar residues" evidence="5">
    <location>
        <begin position="581"/>
        <end position="597"/>
    </location>
</feature>
<feature type="compositionally biased region" description="Gly residues" evidence="5">
    <location>
        <begin position="748"/>
        <end position="762"/>
    </location>
</feature>
<feature type="compositionally biased region" description="Gly residues" evidence="5">
    <location>
        <begin position="340"/>
        <end position="360"/>
    </location>
</feature>
<proteinExistence type="predicted"/>
<evidence type="ECO:0000256" key="4">
    <source>
        <dbReference type="ARBA" id="ARBA00023136"/>
    </source>
</evidence>
<feature type="transmembrane region" description="Helical" evidence="6">
    <location>
        <begin position="86"/>
        <end position="109"/>
    </location>
</feature>
<gene>
    <name evidence="8 10" type="ORF">P152DRAFT_451556</name>
</gene>
<name>A0A6G1FVG8_9PEZI</name>
<evidence type="ECO:0000256" key="7">
    <source>
        <dbReference type="SAM" id="SignalP"/>
    </source>
</evidence>
<feature type="region of interest" description="Disordered" evidence="5">
    <location>
        <begin position="242"/>
        <end position="642"/>
    </location>
</feature>
<dbReference type="GO" id="GO:0035838">
    <property type="term" value="C:growing cell tip"/>
    <property type="evidence" value="ECO:0007669"/>
    <property type="project" value="TreeGrafter"/>
</dbReference>
<dbReference type="GeneID" id="54418808"/>
<evidence type="ECO:0000313" key="9">
    <source>
        <dbReference type="Proteomes" id="UP000504638"/>
    </source>
</evidence>
<keyword evidence="4 6" id="KW-0472">Membrane</keyword>
<reference evidence="10" key="3">
    <citation type="submission" date="2025-04" db="UniProtKB">
        <authorList>
            <consortium name="RefSeq"/>
        </authorList>
    </citation>
    <scope>IDENTIFICATION</scope>
    <source>
        <strain evidence="10">CBS 781.70</strain>
    </source>
</reference>
<feature type="compositionally biased region" description="Low complexity" evidence="5">
    <location>
        <begin position="614"/>
        <end position="625"/>
    </location>
</feature>
<dbReference type="EMBL" id="ML975169">
    <property type="protein sequence ID" value="KAF1809895.1"/>
    <property type="molecule type" value="Genomic_DNA"/>
</dbReference>
<feature type="signal peptide" evidence="7">
    <location>
        <begin position="1"/>
        <end position="25"/>
    </location>
</feature>
<feature type="compositionally biased region" description="Pro residues" evidence="5">
    <location>
        <begin position="391"/>
        <end position="405"/>
    </location>
</feature>
<evidence type="ECO:0000256" key="3">
    <source>
        <dbReference type="ARBA" id="ARBA00022989"/>
    </source>
</evidence>